<name>A0A5B7D3J7_PORTR</name>
<reference evidence="1 2" key="1">
    <citation type="submission" date="2019-05" db="EMBL/GenBank/DDBJ databases">
        <title>Another draft genome of Portunus trituberculatus and its Hox gene families provides insights of decapod evolution.</title>
        <authorList>
            <person name="Jeong J.-H."/>
            <person name="Song I."/>
            <person name="Kim S."/>
            <person name="Choi T."/>
            <person name="Kim D."/>
            <person name="Ryu S."/>
            <person name="Kim W."/>
        </authorList>
    </citation>
    <scope>NUCLEOTIDE SEQUENCE [LARGE SCALE GENOMIC DNA]</scope>
    <source>
        <tissue evidence="1">Muscle</tissue>
    </source>
</reference>
<comment type="caution">
    <text evidence="1">The sequence shown here is derived from an EMBL/GenBank/DDBJ whole genome shotgun (WGS) entry which is preliminary data.</text>
</comment>
<keyword evidence="2" id="KW-1185">Reference proteome</keyword>
<evidence type="ECO:0000313" key="1">
    <source>
        <dbReference type="EMBL" id="MPC16612.1"/>
    </source>
</evidence>
<proteinExistence type="predicted"/>
<protein>
    <submittedName>
        <fullName evidence="1">Uncharacterized protein</fullName>
    </submittedName>
</protein>
<sequence>METWRHDTMSPTQTLYNTTRLNLPNPPTAAPKACWIMENSRLQVVLKVGQNRGERKKKALCSEATGGGEVCSYQDQKST</sequence>
<organism evidence="1 2">
    <name type="scientific">Portunus trituberculatus</name>
    <name type="common">Swimming crab</name>
    <name type="synonym">Neptunus trituberculatus</name>
    <dbReference type="NCBI Taxonomy" id="210409"/>
    <lineage>
        <taxon>Eukaryota</taxon>
        <taxon>Metazoa</taxon>
        <taxon>Ecdysozoa</taxon>
        <taxon>Arthropoda</taxon>
        <taxon>Crustacea</taxon>
        <taxon>Multicrustacea</taxon>
        <taxon>Malacostraca</taxon>
        <taxon>Eumalacostraca</taxon>
        <taxon>Eucarida</taxon>
        <taxon>Decapoda</taxon>
        <taxon>Pleocyemata</taxon>
        <taxon>Brachyura</taxon>
        <taxon>Eubrachyura</taxon>
        <taxon>Portunoidea</taxon>
        <taxon>Portunidae</taxon>
        <taxon>Portuninae</taxon>
        <taxon>Portunus</taxon>
    </lineage>
</organism>
<gene>
    <name evidence="1" type="ORF">E2C01_009440</name>
</gene>
<dbReference type="Proteomes" id="UP000324222">
    <property type="component" value="Unassembled WGS sequence"/>
</dbReference>
<dbReference type="EMBL" id="VSRR010000520">
    <property type="protein sequence ID" value="MPC16612.1"/>
    <property type="molecule type" value="Genomic_DNA"/>
</dbReference>
<evidence type="ECO:0000313" key="2">
    <source>
        <dbReference type="Proteomes" id="UP000324222"/>
    </source>
</evidence>
<dbReference type="AlphaFoldDB" id="A0A5B7D3J7"/>
<accession>A0A5B7D3J7</accession>